<dbReference type="InterPro" id="IPR029151">
    <property type="entry name" value="Sensor-like_sf"/>
</dbReference>
<proteinExistence type="predicted"/>
<dbReference type="InterPro" id="IPR050706">
    <property type="entry name" value="Cyclic-di-GMP_PDE-like"/>
</dbReference>
<accession>Q7M9P7</accession>
<dbReference type="Gene3D" id="3.30.450.20">
    <property type="entry name" value="PAS domain"/>
    <property type="match status" value="1"/>
</dbReference>
<feature type="domain" description="EAL" evidence="1">
    <location>
        <begin position="1"/>
        <end position="251"/>
    </location>
</feature>
<evidence type="ECO:0000313" key="3">
    <source>
        <dbReference type="Proteomes" id="UP000000422"/>
    </source>
</evidence>
<evidence type="ECO:0000313" key="2">
    <source>
        <dbReference type="EMBL" id="CAE09887.1"/>
    </source>
</evidence>
<dbReference type="PANTHER" id="PTHR33121">
    <property type="entry name" value="CYCLIC DI-GMP PHOSPHODIESTERASE PDEF"/>
    <property type="match status" value="1"/>
</dbReference>
<dbReference type="SUPFAM" id="SSF103190">
    <property type="entry name" value="Sensory domain-like"/>
    <property type="match status" value="1"/>
</dbReference>
<dbReference type="HOGENOM" id="CLU_015702_0_1_7"/>
<dbReference type="CDD" id="cd01948">
    <property type="entry name" value="EAL"/>
    <property type="match status" value="1"/>
</dbReference>
<dbReference type="AlphaFoldDB" id="Q7M9P7"/>
<dbReference type="KEGG" id="wsu:WS0772"/>
<dbReference type="SMART" id="SM00052">
    <property type="entry name" value="EAL"/>
    <property type="match status" value="1"/>
</dbReference>
<dbReference type="Pfam" id="PF00563">
    <property type="entry name" value="EAL"/>
    <property type="match status" value="1"/>
</dbReference>
<dbReference type="InterPro" id="IPR001633">
    <property type="entry name" value="EAL_dom"/>
</dbReference>
<evidence type="ECO:0000259" key="1">
    <source>
        <dbReference type="PROSITE" id="PS50883"/>
    </source>
</evidence>
<keyword evidence="3" id="KW-1185">Reference proteome</keyword>
<dbReference type="PROSITE" id="PS50883">
    <property type="entry name" value="EAL"/>
    <property type="match status" value="1"/>
</dbReference>
<dbReference type="SUPFAM" id="SSF141868">
    <property type="entry name" value="EAL domain-like"/>
    <property type="match status" value="1"/>
</dbReference>
<dbReference type="EMBL" id="BX571659">
    <property type="protein sequence ID" value="CAE09887.1"/>
    <property type="molecule type" value="Genomic_DNA"/>
</dbReference>
<dbReference type="RefSeq" id="WP_011138684.1">
    <property type="nucleotide sequence ID" value="NC_005090.1"/>
</dbReference>
<dbReference type="eggNOG" id="COG2200">
    <property type="taxonomic scope" value="Bacteria"/>
</dbReference>
<protein>
    <submittedName>
        <fullName evidence="2">SENSORY PROTEIN, CONTAINING EAL-DOMAIN</fullName>
    </submittedName>
</protein>
<dbReference type="Gene3D" id="3.20.20.450">
    <property type="entry name" value="EAL domain"/>
    <property type="match status" value="1"/>
</dbReference>
<dbReference type="GO" id="GO:0071111">
    <property type="term" value="F:cyclic-guanylate-specific phosphodiesterase activity"/>
    <property type="evidence" value="ECO:0007669"/>
    <property type="project" value="InterPro"/>
</dbReference>
<reference evidence="2 3" key="1">
    <citation type="journal article" date="2003" name="Proc. Natl. Acad. Sci. U.S.A.">
        <title>Complete genome sequence and analysis of Wolinella succinogenes.</title>
        <authorList>
            <person name="Baar C."/>
            <person name="Eppinger M."/>
            <person name="Raddatz G."/>
            <person name="Simon JM."/>
            <person name="Lanz C."/>
            <person name="Klimmek O."/>
            <person name="Nandakumar R."/>
            <person name="Gross R."/>
            <person name="Rosinus A."/>
            <person name="Keller H."/>
            <person name="Jagtap P."/>
            <person name="Linke B."/>
            <person name="Meyer F."/>
            <person name="Lederer H."/>
            <person name="Schuster S.C."/>
        </authorList>
    </citation>
    <scope>NUCLEOTIDE SEQUENCE [LARGE SCALE GENOMIC DNA]</scope>
    <source>
        <strain evidence="3">ATCC 29543 / DSM 1740 / CCUG 13145 / JCM 31913 / LMG 7466 / NCTC 11488 / FDC 602W</strain>
    </source>
</reference>
<name>Q7M9P7_WOLSU</name>
<organism evidence="3">
    <name type="scientific">Wolinella succinogenes (strain ATCC 29543 / DSM 1740 / CCUG 13145 / JCM 31913 / LMG 7466 / NCTC 11488 / FDC 602W)</name>
    <name type="common">Vibrio succinogenes</name>
    <dbReference type="NCBI Taxonomy" id="273121"/>
    <lineage>
        <taxon>Bacteria</taxon>
        <taxon>Pseudomonadati</taxon>
        <taxon>Campylobacterota</taxon>
        <taxon>Epsilonproteobacteria</taxon>
        <taxon>Campylobacterales</taxon>
        <taxon>Helicobacteraceae</taxon>
        <taxon>Wolinella</taxon>
    </lineage>
</organism>
<dbReference type="STRING" id="273121.WS0772"/>
<dbReference type="Proteomes" id="UP000000422">
    <property type="component" value="Chromosome"/>
</dbReference>
<gene>
    <name evidence="2" type="ordered locus">WS0772</name>
</gene>
<dbReference type="PANTHER" id="PTHR33121:SF70">
    <property type="entry name" value="SIGNALING PROTEIN YKOW"/>
    <property type="match status" value="1"/>
</dbReference>
<dbReference type="InterPro" id="IPR035919">
    <property type="entry name" value="EAL_sf"/>
</dbReference>
<sequence length="405" mass="46362">MRDSIRSLIEEDRLLTLFQPILSISGKKIFGLEALSRGLALDGSIIPPLELFGRAKEEGVDLDLDARARQKAIERFLPRFHQNPHLLLFLNFESRLIDEIPLERYQFAKWLSEAGIPPKNIVLEVKEDAIEKSEHLEAFCLHFKNLGFNIALDDFGAGNSSFDRIALVRPDLIKIDKSLIRDVDKNYFHQQIIRAIANMGNNIGALVLAEGVESKEEALGCLKRGISLFQGFYFATPSQESCALSELHDKIERVGEALEASIRTKLQRRTELFYKAEEIISHIENLIHHTPAESWKERLLASPWLSLRLEAIYFLDMRGRQIGETIMLQETRSFFEPAQPESDHSLKEYFYLTKTALEKAHLTKRYISLASGNICRTYAKRVGKEREEMIVCIDFRERGGGEETI</sequence>